<dbReference type="InterPro" id="IPR011989">
    <property type="entry name" value="ARM-like"/>
</dbReference>
<keyword evidence="2" id="KW-1185">Reference proteome</keyword>
<evidence type="ECO:0000313" key="1">
    <source>
        <dbReference type="EMBL" id="KAK4355386.1"/>
    </source>
</evidence>
<accession>A0AAE1RQX6</accession>
<dbReference type="Proteomes" id="UP001291623">
    <property type="component" value="Unassembled WGS sequence"/>
</dbReference>
<dbReference type="GO" id="GO:0005829">
    <property type="term" value="C:cytosol"/>
    <property type="evidence" value="ECO:0007669"/>
    <property type="project" value="TreeGrafter"/>
</dbReference>
<dbReference type="Pfam" id="PF10508">
    <property type="entry name" value="Proteasom_PSMB"/>
    <property type="match status" value="1"/>
</dbReference>
<dbReference type="AlphaFoldDB" id="A0AAE1RQX6"/>
<comment type="caution">
    <text evidence="1">The sequence shown here is derived from an EMBL/GenBank/DDBJ whole genome shotgun (WGS) entry which is preliminary data.</text>
</comment>
<dbReference type="Gene3D" id="1.25.10.10">
    <property type="entry name" value="Leucine-rich Repeat Variant"/>
    <property type="match status" value="1"/>
</dbReference>
<dbReference type="EMBL" id="JAVYJV010000013">
    <property type="protein sequence ID" value="KAK4355386.1"/>
    <property type="molecule type" value="Genomic_DNA"/>
</dbReference>
<protein>
    <recommendedName>
        <fullName evidence="3">26S proteasome non-ATPase regulatory subunit 5</fullName>
    </recommendedName>
</protein>
<organism evidence="1 2">
    <name type="scientific">Anisodus tanguticus</name>
    <dbReference type="NCBI Taxonomy" id="243964"/>
    <lineage>
        <taxon>Eukaryota</taxon>
        <taxon>Viridiplantae</taxon>
        <taxon>Streptophyta</taxon>
        <taxon>Embryophyta</taxon>
        <taxon>Tracheophyta</taxon>
        <taxon>Spermatophyta</taxon>
        <taxon>Magnoliopsida</taxon>
        <taxon>eudicotyledons</taxon>
        <taxon>Gunneridae</taxon>
        <taxon>Pentapetalae</taxon>
        <taxon>asterids</taxon>
        <taxon>lamiids</taxon>
        <taxon>Solanales</taxon>
        <taxon>Solanaceae</taxon>
        <taxon>Solanoideae</taxon>
        <taxon>Hyoscyameae</taxon>
        <taxon>Anisodus</taxon>
    </lineage>
</organism>
<gene>
    <name evidence="1" type="ORF">RND71_024357</name>
</gene>
<proteinExistence type="predicted"/>
<dbReference type="PANTHER" id="PTHR13554">
    <property type="entry name" value="26S PROTEASOME NON-ATPASE REGULATORY SUBUNIT 5-RELATED"/>
    <property type="match status" value="1"/>
</dbReference>
<dbReference type="InterPro" id="IPR019538">
    <property type="entry name" value="PSMD5"/>
</dbReference>
<dbReference type="GO" id="GO:0043248">
    <property type="term" value="P:proteasome assembly"/>
    <property type="evidence" value="ECO:0007669"/>
    <property type="project" value="InterPro"/>
</dbReference>
<name>A0AAE1RQX6_9SOLA</name>
<evidence type="ECO:0000313" key="2">
    <source>
        <dbReference type="Proteomes" id="UP001291623"/>
    </source>
</evidence>
<reference evidence="1" key="1">
    <citation type="submission" date="2023-12" db="EMBL/GenBank/DDBJ databases">
        <title>Genome assembly of Anisodus tanguticus.</title>
        <authorList>
            <person name="Wang Y.-J."/>
        </authorList>
    </citation>
    <scope>NUCLEOTIDE SEQUENCE</scope>
    <source>
        <strain evidence="1">KB-2021</strain>
        <tissue evidence="1">Leaf</tissue>
    </source>
</reference>
<evidence type="ECO:0008006" key="3">
    <source>
        <dbReference type="Google" id="ProtNLM"/>
    </source>
</evidence>
<dbReference type="InterPro" id="IPR016024">
    <property type="entry name" value="ARM-type_fold"/>
</dbReference>
<dbReference type="SUPFAM" id="SSF48371">
    <property type="entry name" value="ARM repeat"/>
    <property type="match status" value="1"/>
</dbReference>
<dbReference type="PANTHER" id="PTHR13554:SF10">
    <property type="entry name" value="26S PROTEASOME NON-ATPASE REGULATORY SUBUNIT 5"/>
    <property type="match status" value="1"/>
</dbReference>
<sequence>MVEEYSVDPAQLVEAATDFAYHPGAHSDASAQEFLNRFPLPAIINALQTKADYPGLENALVDCLERLFKTRYGASLIPHYMPFVIVGLGAESQKVRRLACQIVSCLLENIDEAIVLQLIHEYGVYQLLLNCLISGDEEVAAASTDALRKLANHSKGIDIIFPESDNEVTNLINLTTNCSPLASVRVLALIVKLFSISTSVASRVYNSNLLSLLEAEISNSNDTLVTLSSLELLYELSDVQHSTEFLSRTKLLQILTSIISDASAESILRSRAMMVTGRLMARENAFVFINESGKEELVKLLPCDQEVMSSSRGNNLLHKCCRNLISAIDGRFNLLESQNADECECALEALGQIGLYDIVLIDETRSGVNAKLEVWRQTLESKGFWLTSKGAALLLSGAQPAGRHVIYAAFDRQQHGKQLAALHALANIVGETRAENDVLLDADAEQSLQRLIYETASKTSKLTPSGLLLSVLQQDSEIRKAGYRVITGLVMRPWCLMEVISRREIIDIVTDAFTETEKIGMEARHKCCQSIYKGFTSSSKLIADSALSGVVAKLEEAIRRGPYLGRKLSEAQPAVMTEQRF</sequence>